<keyword evidence="11" id="KW-1133">Transmembrane helix</keyword>
<dbReference type="GO" id="GO:0005524">
    <property type="term" value="F:ATP binding"/>
    <property type="evidence" value="ECO:0007669"/>
    <property type="project" value="UniProtKB-KW"/>
</dbReference>
<keyword evidence="5" id="KW-0597">Phosphoprotein</keyword>
<evidence type="ECO:0000256" key="4">
    <source>
        <dbReference type="ARBA" id="ARBA00022475"/>
    </source>
</evidence>
<dbReference type="FunFam" id="1.10.287.130:FF:000003">
    <property type="entry name" value="Histidine kinase"/>
    <property type="match status" value="1"/>
</dbReference>
<dbReference type="CDD" id="cd00082">
    <property type="entry name" value="HisKA"/>
    <property type="match status" value="1"/>
</dbReference>
<comment type="subcellular location">
    <subcellularLocation>
        <location evidence="2">Cell membrane</location>
        <topology evidence="2">Multi-pass membrane protein</topology>
    </subcellularLocation>
</comment>
<dbReference type="SUPFAM" id="SSF47384">
    <property type="entry name" value="Homodimeric domain of signal transducing histidine kinase"/>
    <property type="match status" value="1"/>
</dbReference>
<keyword evidence="4" id="KW-1003">Cell membrane</keyword>
<dbReference type="Gene3D" id="3.30.565.10">
    <property type="entry name" value="Histidine kinase-like ATPase, C-terminal domain"/>
    <property type="match status" value="1"/>
</dbReference>
<evidence type="ECO:0000259" key="17">
    <source>
        <dbReference type="SMART" id="SM00448"/>
    </source>
</evidence>
<keyword evidence="6" id="KW-0808">Transferase</keyword>
<evidence type="ECO:0000256" key="5">
    <source>
        <dbReference type="ARBA" id="ARBA00022553"/>
    </source>
</evidence>
<dbReference type="Gene3D" id="1.10.287.130">
    <property type="match status" value="1"/>
</dbReference>
<dbReference type="Pfam" id="PF01590">
    <property type="entry name" value="GAF"/>
    <property type="match status" value="1"/>
</dbReference>
<keyword evidence="7" id="KW-0812">Transmembrane</keyword>
<dbReference type="Pfam" id="PF00072">
    <property type="entry name" value="Response_reg"/>
    <property type="match status" value="1"/>
</dbReference>
<dbReference type="CDD" id="cd17546">
    <property type="entry name" value="REC_hyHK_CKI1_RcsC-like"/>
    <property type="match status" value="1"/>
</dbReference>
<dbReference type="InterPro" id="IPR011006">
    <property type="entry name" value="CheY-like_superfamily"/>
</dbReference>
<organism evidence="18">
    <name type="scientific">Candidatus Thiocaldithrix dubininis</name>
    <dbReference type="NCBI Taxonomy" id="3080823"/>
    <lineage>
        <taxon>Bacteria</taxon>
        <taxon>Pseudomonadati</taxon>
        <taxon>Pseudomonadota</taxon>
        <taxon>Gammaproteobacteria</taxon>
        <taxon>Thiotrichales</taxon>
        <taxon>Thiotrichaceae</taxon>
        <taxon>Candidatus Thiocaldithrix</taxon>
    </lineage>
</organism>
<evidence type="ECO:0000256" key="13">
    <source>
        <dbReference type="ARBA" id="ARBA00023136"/>
    </source>
</evidence>
<dbReference type="GO" id="GO:0005886">
    <property type="term" value="C:plasma membrane"/>
    <property type="evidence" value="ECO:0007669"/>
    <property type="project" value="UniProtKB-SubCell"/>
</dbReference>
<keyword evidence="9" id="KW-0418">Kinase</keyword>
<dbReference type="InterPro" id="IPR003018">
    <property type="entry name" value="GAF"/>
</dbReference>
<dbReference type="GO" id="GO:0000155">
    <property type="term" value="F:phosphorelay sensor kinase activity"/>
    <property type="evidence" value="ECO:0007669"/>
    <property type="project" value="InterPro"/>
</dbReference>
<evidence type="ECO:0000256" key="10">
    <source>
        <dbReference type="ARBA" id="ARBA00022840"/>
    </source>
</evidence>
<dbReference type="SMART" id="SM00065">
    <property type="entry name" value="GAF"/>
    <property type="match status" value="1"/>
</dbReference>
<dbReference type="SMART" id="SM00448">
    <property type="entry name" value="REC"/>
    <property type="match status" value="1"/>
</dbReference>
<evidence type="ECO:0000259" key="15">
    <source>
        <dbReference type="SMART" id="SM00387"/>
    </source>
</evidence>
<dbReference type="InterPro" id="IPR003594">
    <property type="entry name" value="HATPase_dom"/>
</dbReference>
<dbReference type="InterPro" id="IPR001789">
    <property type="entry name" value="Sig_transdc_resp-reg_receiver"/>
</dbReference>
<dbReference type="EC" id="2.7.13.3" evidence="3"/>
<dbReference type="Proteomes" id="UP001300672">
    <property type="component" value="Chromosome"/>
</dbReference>
<dbReference type="SUPFAM" id="SSF55781">
    <property type="entry name" value="GAF domain-like"/>
    <property type="match status" value="1"/>
</dbReference>
<dbReference type="Gene3D" id="3.30.450.40">
    <property type="match status" value="1"/>
</dbReference>
<evidence type="ECO:0000256" key="3">
    <source>
        <dbReference type="ARBA" id="ARBA00012438"/>
    </source>
</evidence>
<dbReference type="PANTHER" id="PTHR45339:SF1">
    <property type="entry name" value="HYBRID SIGNAL TRANSDUCTION HISTIDINE KINASE J"/>
    <property type="match status" value="1"/>
</dbReference>
<evidence type="ECO:0000256" key="7">
    <source>
        <dbReference type="ARBA" id="ARBA00022692"/>
    </source>
</evidence>
<dbReference type="InterPro" id="IPR004358">
    <property type="entry name" value="Sig_transdc_His_kin-like_C"/>
</dbReference>
<evidence type="ECO:0000259" key="14">
    <source>
        <dbReference type="SMART" id="SM00065"/>
    </source>
</evidence>
<dbReference type="SUPFAM" id="SSF52172">
    <property type="entry name" value="CheY-like"/>
    <property type="match status" value="1"/>
</dbReference>
<feature type="domain" description="Signal transduction histidine kinase dimerisation/phosphoacceptor" evidence="16">
    <location>
        <begin position="224"/>
        <end position="289"/>
    </location>
</feature>
<evidence type="ECO:0000256" key="12">
    <source>
        <dbReference type="ARBA" id="ARBA00023012"/>
    </source>
</evidence>
<dbReference type="InterPro" id="IPR036097">
    <property type="entry name" value="HisK_dim/P_sf"/>
</dbReference>
<dbReference type="InterPro" id="IPR029016">
    <property type="entry name" value="GAF-like_dom_sf"/>
</dbReference>
<evidence type="ECO:0000256" key="11">
    <source>
        <dbReference type="ARBA" id="ARBA00022989"/>
    </source>
</evidence>
<dbReference type="FunFam" id="3.30.565.10:FF:000010">
    <property type="entry name" value="Sensor histidine kinase RcsC"/>
    <property type="match status" value="1"/>
</dbReference>
<evidence type="ECO:0000256" key="9">
    <source>
        <dbReference type="ARBA" id="ARBA00022777"/>
    </source>
</evidence>
<name>A0AA95H7I4_9GAMM</name>
<dbReference type="PANTHER" id="PTHR45339">
    <property type="entry name" value="HYBRID SIGNAL TRANSDUCTION HISTIDINE KINASE J"/>
    <property type="match status" value="1"/>
</dbReference>
<protein>
    <recommendedName>
        <fullName evidence="3">histidine kinase</fullName>
        <ecNumber evidence="3">2.7.13.3</ecNumber>
    </recommendedName>
</protein>
<dbReference type="InterPro" id="IPR003661">
    <property type="entry name" value="HisK_dim/P_dom"/>
</dbReference>
<dbReference type="KEGG" id="tdu:QJT80_06080"/>
<evidence type="ECO:0000256" key="6">
    <source>
        <dbReference type="ARBA" id="ARBA00022679"/>
    </source>
</evidence>
<keyword evidence="13" id="KW-0472">Membrane</keyword>
<reference evidence="18" key="1">
    <citation type="journal article" date="2023" name="Int. J. Mol. Sci.">
        <title>Metagenomics Revealed a New Genus 'Candidatus Thiocaldithrix dubininis' gen. nov., sp. nov. and a New Species 'Candidatus Thiothrix putei' sp. nov. in the Family Thiotrichaceae, Some Members of Which Have Traits of Both Na+- and H+-Motive Energetics.</title>
        <authorList>
            <person name="Ravin N.V."/>
            <person name="Muntyan M.S."/>
            <person name="Smolyakov D.D."/>
            <person name="Rudenko T.S."/>
            <person name="Beletsky A.V."/>
            <person name="Mardanov A.V."/>
            <person name="Grabovich M.Y."/>
        </authorList>
    </citation>
    <scope>NUCLEOTIDE SEQUENCE</scope>
    <source>
        <strain evidence="18">GKL-01</strain>
    </source>
</reference>
<feature type="domain" description="GAF" evidence="14">
    <location>
        <begin position="41"/>
        <end position="198"/>
    </location>
</feature>
<evidence type="ECO:0000256" key="1">
    <source>
        <dbReference type="ARBA" id="ARBA00000085"/>
    </source>
</evidence>
<evidence type="ECO:0000313" key="18">
    <source>
        <dbReference type="EMBL" id="WGZ92046.1"/>
    </source>
</evidence>
<evidence type="ECO:0000259" key="16">
    <source>
        <dbReference type="SMART" id="SM00388"/>
    </source>
</evidence>
<dbReference type="SMART" id="SM00387">
    <property type="entry name" value="HATPase_c"/>
    <property type="match status" value="1"/>
</dbReference>
<feature type="domain" description="Response regulatory" evidence="17">
    <location>
        <begin position="480"/>
        <end position="597"/>
    </location>
</feature>
<dbReference type="PRINTS" id="PR00344">
    <property type="entry name" value="BCTRLSENSOR"/>
</dbReference>
<accession>A0AA95H7I4</accession>
<dbReference type="Gene3D" id="3.40.50.2300">
    <property type="match status" value="1"/>
</dbReference>
<reference evidence="18" key="2">
    <citation type="submission" date="2023-04" db="EMBL/GenBank/DDBJ databases">
        <authorList>
            <person name="Beletskiy A.V."/>
            <person name="Mardanov A.V."/>
            <person name="Ravin N.V."/>
        </authorList>
    </citation>
    <scope>NUCLEOTIDE SEQUENCE</scope>
    <source>
        <strain evidence="18">GKL-01</strain>
    </source>
</reference>
<dbReference type="Pfam" id="PF02518">
    <property type="entry name" value="HATPase_c"/>
    <property type="match status" value="1"/>
</dbReference>
<sequence length="606" mass="67245">MDSSLAFSSPIAPLTEELLHQREPLLHAVAMAVNALLSKPDINSAVQVALETVGHATGQDRVYLFENHIDTRTGANLASQRYEWVRDHISVQIDNPDLQNLPVDELFPRWMALLTNHQTVSGLVATFPETERSILEPQEIVSLMVVPIHVAGQYWGFVGFDNCRVNYPWTAEDKAILTSLAASLGAAIMRHRSQVTLYETNLKLEQATAHSLAMAAKAEEASKAKSLFLANMSHEIRTPMNAIIGMTHLALNTSLNQRQHDYVMQIQHAAQSLLRIINDILDFSKIEAGKLELQQTRFQLEQVANHALALVRQQAADKGLELCLEIDNEKLMSECGSFIGDPLRLEQILVNLLTNGIKFTDKGHVLLRIRELKRSAHACELQFSVEDTGIGMTAHTLDTLFEEFYQADNSSTRRYGGTGLGLSIVKRLVELMHGTIQVTSELGRGSCFMCSLSLTHAPTLSATTPCSPTQAIKNYSLQSKRVLIVEDNPINQIIAKEILLQQGVIVDCAMNGQEGLDKLTSTTDDTLYHAILMDIQMPIMDGYAATEKLRAQTRFCNLPIIALTANAMPEDKERCFKVGMNAHIAKPFKPDELLQTLSHCLLEASY</sequence>
<keyword evidence="12" id="KW-0902">Two-component regulatory system</keyword>
<evidence type="ECO:0000256" key="2">
    <source>
        <dbReference type="ARBA" id="ARBA00004651"/>
    </source>
</evidence>
<dbReference type="SUPFAM" id="SSF55874">
    <property type="entry name" value="ATPase domain of HSP90 chaperone/DNA topoisomerase II/histidine kinase"/>
    <property type="match status" value="1"/>
</dbReference>
<dbReference type="EMBL" id="CP124755">
    <property type="protein sequence ID" value="WGZ92046.1"/>
    <property type="molecule type" value="Genomic_DNA"/>
</dbReference>
<keyword evidence="8" id="KW-0547">Nucleotide-binding</keyword>
<proteinExistence type="predicted"/>
<dbReference type="CDD" id="cd16922">
    <property type="entry name" value="HATPase_EvgS-ArcB-TorS-like"/>
    <property type="match status" value="1"/>
</dbReference>
<dbReference type="SMART" id="SM00388">
    <property type="entry name" value="HisKA"/>
    <property type="match status" value="1"/>
</dbReference>
<dbReference type="AlphaFoldDB" id="A0AA95H7I4"/>
<comment type="catalytic activity">
    <reaction evidence="1">
        <text>ATP + protein L-histidine = ADP + protein N-phospho-L-histidine.</text>
        <dbReference type="EC" id="2.7.13.3"/>
    </reaction>
</comment>
<gene>
    <name evidence="18" type="ORF">QJT80_06080</name>
</gene>
<dbReference type="InterPro" id="IPR036890">
    <property type="entry name" value="HATPase_C_sf"/>
</dbReference>
<evidence type="ECO:0000256" key="8">
    <source>
        <dbReference type="ARBA" id="ARBA00022741"/>
    </source>
</evidence>
<dbReference type="Pfam" id="PF00512">
    <property type="entry name" value="HisKA"/>
    <property type="match status" value="1"/>
</dbReference>
<feature type="domain" description="Histidine kinase/HSP90-like ATPase" evidence="15">
    <location>
        <begin position="340"/>
        <end position="456"/>
    </location>
</feature>
<keyword evidence="10 18" id="KW-0067">ATP-binding</keyword>